<comment type="caution">
    <text evidence="4">The sequence shown here is derived from an EMBL/GenBank/DDBJ whole genome shotgun (WGS) entry which is preliminary data.</text>
</comment>
<protein>
    <recommendedName>
        <fullName evidence="3">RRM domain-containing protein</fullName>
    </recommendedName>
</protein>
<dbReference type="AlphaFoldDB" id="A0AAN8SCQ4"/>
<sequence length="133" mass="14660">MLVPKMNSQMMPGIHATLPGMMIPVVSKVPANHQEYIYNANCKNGKVEQQPTGANVEPVQLDVANEAGDGGKTNGSDKVMGDTGIVKLFVGQIPRHLEEDDLRPLFQQFGHIYEFSVLRDKTTGMHKDISKKL</sequence>
<evidence type="ECO:0000256" key="1">
    <source>
        <dbReference type="ARBA" id="ARBA00022884"/>
    </source>
</evidence>
<dbReference type="Gene3D" id="3.30.70.330">
    <property type="match status" value="1"/>
</dbReference>
<accession>A0AAN8SCQ4</accession>
<reference evidence="4 5" key="1">
    <citation type="submission" date="2023-10" db="EMBL/GenBank/DDBJ databases">
        <title>Genomes of two closely related lineages of the louse Polyplax serrata with different host specificities.</title>
        <authorList>
            <person name="Martinu J."/>
            <person name="Tarabai H."/>
            <person name="Stefka J."/>
            <person name="Hypsa V."/>
        </authorList>
    </citation>
    <scope>NUCLEOTIDE SEQUENCE [LARGE SCALE GENOMIC DNA]</scope>
    <source>
        <strain evidence="4">HR10_N</strain>
    </source>
</reference>
<dbReference type="SUPFAM" id="SSF54928">
    <property type="entry name" value="RNA-binding domain, RBD"/>
    <property type="match status" value="1"/>
</dbReference>
<gene>
    <name evidence="4" type="ORF">RUM43_000640</name>
</gene>
<dbReference type="Proteomes" id="UP001372834">
    <property type="component" value="Unassembled WGS sequence"/>
</dbReference>
<feature type="domain" description="RRM" evidence="3">
    <location>
        <begin position="86"/>
        <end position="127"/>
    </location>
</feature>
<dbReference type="EMBL" id="JAWJWE010000001">
    <property type="protein sequence ID" value="KAK6644373.1"/>
    <property type="molecule type" value="Genomic_DNA"/>
</dbReference>
<evidence type="ECO:0000259" key="3">
    <source>
        <dbReference type="PROSITE" id="PS50102"/>
    </source>
</evidence>
<name>A0AAN8SCQ4_POLSC</name>
<proteinExistence type="predicted"/>
<dbReference type="GO" id="GO:0003723">
    <property type="term" value="F:RNA binding"/>
    <property type="evidence" value="ECO:0007669"/>
    <property type="project" value="UniProtKB-UniRule"/>
</dbReference>
<dbReference type="PROSITE" id="PS50102">
    <property type="entry name" value="RRM"/>
    <property type="match status" value="1"/>
</dbReference>
<evidence type="ECO:0000313" key="4">
    <source>
        <dbReference type="EMBL" id="KAK6644373.1"/>
    </source>
</evidence>
<dbReference type="InterPro" id="IPR012677">
    <property type="entry name" value="Nucleotide-bd_a/b_plait_sf"/>
</dbReference>
<dbReference type="Pfam" id="PF00076">
    <property type="entry name" value="RRM_1"/>
    <property type="match status" value="1"/>
</dbReference>
<dbReference type="InterPro" id="IPR000504">
    <property type="entry name" value="RRM_dom"/>
</dbReference>
<organism evidence="4 5">
    <name type="scientific">Polyplax serrata</name>
    <name type="common">Common mouse louse</name>
    <dbReference type="NCBI Taxonomy" id="468196"/>
    <lineage>
        <taxon>Eukaryota</taxon>
        <taxon>Metazoa</taxon>
        <taxon>Ecdysozoa</taxon>
        <taxon>Arthropoda</taxon>
        <taxon>Hexapoda</taxon>
        <taxon>Insecta</taxon>
        <taxon>Pterygota</taxon>
        <taxon>Neoptera</taxon>
        <taxon>Paraneoptera</taxon>
        <taxon>Psocodea</taxon>
        <taxon>Troctomorpha</taxon>
        <taxon>Phthiraptera</taxon>
        <taxon>Anoplura</taxon>
        <taxon>Polyplacidae</taxon>
        <taxon>Polyplax</taxon>
    </lineage>
</organism>
<evidence type="ECO:0000313" key="5">
    <source>
        <dbReference type="Proteomes" id="UP001372834"/>
    </source>
</evidence>
<evidence type="ECO:0000256" key="2">
    <source>
        <dbReference type="PROSITE-ProRule" id="PRU00176"/>
    </source>
</evidence>
<dbReference type="InterPro" id="IPR035979">
    <property type="entry name" value="RBD_domain_sf"/>
</dbReference>
<keyword evidence="1 2" id="KW-0694">RNA-binding</keyword>